<evidence type="ECO:0000313" key="4">
    <source>
        <dbReference type="Proteomes" id="UP000792457"/>
    </source>
</evidence>
<dbReference type="Pfam" id="PF13181">
    <property type="entry name" value="TPR_8"/>
    <property type="match status" value="1"/>
</dbReference>
<dbReference type="Gene3D" id="1.25.40.10">
    <property type="entry name" value="Tetratricopeptide repeat domain"/>
    <property type="match status" value="1"/>
</dbReference>
<dbReference type="PROSITE" id="PS50005">
    <property type="entry name" value="TPR"/>
    <property type="match status" value="1"/>
</dbReference>
<reference evidence="3" key="2">
    <citation type="submission" date="2017-10" db="EMBL/GenBank/DDBJ databases">
        <title>Ladona fulva Genome sequencing and assembly.</title>
        <authorList>
            <person name="Murali S."/>
            <person name="Richards S."/>
            <person name="Bandaranaike D."/>
            <person name="Bellair M."/>
            <person name="Blankenburg K."/>
            <person name="Chao H."/>
            <person name="Dinh H."/>
            <person name="Doddapaneni H."/>
            <person name="Dugan-Rocha S."/>
            <person name="Elkadiri S."/>
            <person name="Gnanaolivu R."/>
            <person name="Hernandez B."/>
            <person name="Skinner E."/>
            <person name="Javaid M."/>
            <person name="Lee S."/>
            <person name="Li M."/>
            <person name="Ming W."/>
            <person name="Munidasa M."/>
            <person name="Muniz J."/>
            <person name="Nguyen L."/>
            <person name="Hughes D."/>
            <person name="Osuji N."/>
            <person name="Pu L.-L."/>
            <person name="Puazo M."/>
            <person name="Qu C."/>
            <person name="Quiroz J."/>
            <person name="Raj R."/>
            <person name="Weissenberger G."/>
            <person name="Xin Y."/>
            <person name="Zou X."/>
            <person name="Han Y."/>
            <person name="Worley K."/>
            <person name="Muzny D."/>
            <person name="Gibbs R."/>
        </authorList>
    </citation>
    <scope>NUCLEOTIDE SEQUENCE</scope>
    <source>
        <strain evidence="3">Sampled in the wild</strain>
    </source>
</reference>
<dbReference type="EMBL" id="KZ308506">
    <property type="protein sequence ID" value="KAG8230720.1"/>
    <property type="molecule type" value="Genomic_DNA"/>
</dbReference>
<keyword evidence="4" id="KW-1185">Reference proteome</keyword>
<dbReference type="InterPro" id="IPR011990">
    <property type="entry name" value="TPR-like_helical_dom_sf"/>
</dbReference>
<dbReference type="SMART" id="SM00028">
    <property type="entry name" value="TPR"/>
    <property type="match status" value="3"/>
</dbReference>
<feature type="compositionally biased region" description="Basic and acidic residues" evidence="2">
    <location>
        <begin position="71"/>
        <end position="98"/>
    </location>
</feature>
<name>A0A8K0P026_LADFU</name>
<keyword evidence="1" id="KW-0802">TPR repeat</keyword>
<evidence type="ECO:0000313" key="3">
    <source>
        <dbReference type="EMBL" id="KAG8230720.1"/>
    </source>
</evidence>
<evidence type="ECO:0000256" key="1">
    <source>
        <dbReference type="PROSITE-ProRule" id="PRU00339"/>
    </source>
</evidence>
<feature type="region of interest" description="Disordered" evidence="2">
    <location>
        <begin position="1"/>
        <end position="98"/>
    </location>
</feature>
<dbReference type="OrthoDB" id="1872379at2759"/>
<reference evidence="3" key="1">
    <citation type="submission" date="2013-04" db="EMBL/GenBank/DDBJ databases">
        <authorList>
            <person name="Qu J."/>
            <person name="Murali S.C."/>
            <person name="Bandaranaike D."/>
            <person name="Bellair M."/>
            <person name="Blankenburg K."/>
            <person name="Chao H."/>
            <person name="Dinh H."/>
            <person name="Doddapaneni H."/>
            <person name="Downs B."/>
            <person name="Dugan-Rocha S."/>
            <person name="Elkadiri S."/>
            <person name="Gnanaolivu R.D."/>
            <person name="Hernandez B."/>
            <person name="Javaid M."/>
            <person name="Jayaseelan J.C."/>
            <person name="Lee S."/>
            <person name="Li M."/>
            <person name="Ming W."/>
            <person name="Munidasa M."/>
            <person name="Muniz J."/>
            <person name="Nguyen L."/>
            <person name="Ongeri F."/>
            <person name="Osuji N."/>
            <person name="Pu L.-L."/>
            <person name="Puazo M."/>
            <person name="Qu C."/>
            <person name="Quiroz J."/>
            <person name="Raj R."/>
            <person name="Weissenberger G."/>
            <person name="Xin Y."/>
            <person name="Zou X."/>
            <person name="Han Y."/>
            <person name="Richards S."/>
            <person name="Worley K."/>
            <person name="Muzny D."/>
            <person name="Gibbs R."/>
        </authorList>
    </citation>
    <scope>NUCLEOTIDE SEQUENCE</scope>
    <source>
        <strain evidence="3">Sampled in the wild</strain>
    </source>
</reference>
<accession>A0A8K0P026</accession>
<gene>
    <name evidence="3" type="ORF">J437_LFUL010821</name>
</gene>
<protein>
    <recommendedName>
        <fullName evidence="5">Tetratricopeptide repeat protein 1</fullName>
    </recommendedName>
</protein>
<dbReference type="PANTHER" id="PTHR46014:SF1">
    <property type="entry name" value="TETRATRICOPEPTIDE REPEAT PROTEIN 1"/>
    <property type="match status" value="1"/>
</dbReference>
<dbReference type="Pfam" id="PF00515">
    <property type="entry name" value="TPR_1"/>
    <property type="match status" value="1"/>
</dbReference>
<dbReference type="InterPro" id="IPR052769">
    <property type="entry name" value="TPR_domain_protein"/>
</dbReference>
<proteinExistence type="predicted"/>
<dbReference type="Proteomes" id="UP000792457">
    <property type="component" value="Unassembled WGS sequence"/>
</dbReference>
<evidence type="ECO:0000256" key="2">
    <source>
        <dbReference type="SAM" id="MobiDB-lite"/>
    </source>
</evidence>
<feature type="compositionally biased region" description="Polar residues" evidence="2">
    <location>
        <begin position="1"/>
        <end position="15"/>
    </location>
</feature>
<dbReference type="PANTHER" id="PTHR46014">
    <property type="entry name" value="TETRATRICOPEPTIDE REPEAT PROTEIN 1"/>
    <property type="match status" value="1"/>
</dbReference>
<comment type="caution">
    <text evidence="3">The sequence shown here is derived from an EMBL/GenBank/DDBJ whole genome shotgun (WGS) entry which is preliminary data.</text>
</comment>
<dbReference type="SUPFAM" id="SSF48452">
    <property type="entry name" value="TPR-like"/>
    <property type="match status" value="1"/>
</dbReference>
<sequence>MANIENSNLDTSGKSIPNEEVVDELAKSLEKSALQVDDDDSKNSHLDEDKESETSEGPSQNNEESDLIDEDALREAENSYTEEEKEKLRDEAQEHKSKGNDLFKAGNYLESAESYTLALRMCPLKYSKERAIMYANRAAAKIKLERYETALDDCSKAVELDGSYVKAWTRKAQTLEKLDKLDEALEDYKKILAMDPNHREAAEAIHRLPQQIQERNEKLKEEMLGKLKDLGNMILRPFGLSTENFQMSKDPNSGGYSVNFKSNPN</sequence>
<evidence type="ECO:0008006" key="5">
    <source>
        <dbReference type="Google" id="ProtNLM"/>
    </source>
</evidence>
<dbReference type="InterPro" id="IPR019734">
    <property type="entry name" value="TPR_rpt"/>
</dbReference>
<dbReference type="AlphaFoldDB" id="A0A8K0P026"/>
<organism evidence="3 4">
    <name type="scientific">Ladona fulva</name>
    <name type="common">Scarce chaser dragonfly</name>
    <name type="synonym">Libellula fulva</name>
    <dbReference type="NCBI Taxonomy" id="123851"/>
    <lineage>
        <taxon>Eukaryota</taxon>
        <taxon>Metazoa</taxon>
        <taxon>Ecdysozoa</taxon>
        <taxon>Arthropoda</taxon>
        <taxon>Hexapoda</taxon>
        <taxon>Insecta</taxon>
        <taxon>Pterygota</taxon>
        <taxon>Palaeoptera</taxon>
        <taxon>Odonata</taxon>
        <taxon>Epiprocta</taxon>
        <taxon>Anisoptera</taxon>
        <taxon>Libelluloidea</taxon>
        <taxon>Libellulidae</taxon>
        <taxon>Ladona</taxon>
    </lineage>
</organism>
<feature type="repeat" description="TPR" evidence="1">
    <location>
        <begin position="165"/>
        <end position="198"/>
    </location>
</feature>
<feature type="region of interest" description="Disordered" evidence="2">
    <location>
        <begin position="244"/>
        <end position="265"/>
    </location>
</feature>